<dbReference type="GO" id="GO:0005886">
    <property type="term" value="C:plasma membrane"/>
    <property type="evidence" value="ECO:0007669"/>
    <property type="project" value="TreeGrafter"/>
</dbReference>
<dbReference type="Proteomes" id="UP000759131">
    <property type="component" value="Unassembled WGS sequence"/>
</dbReference>
<dbReference type="InterPro" id="IPR035914">
    <property type="entry name" value="Sperma_CUB_dom_sf"/>
</dbReference>
<comment type="caution">
    <text evidence="2">Lacks conserved residue(s) required for the propagation of feature annotation.</text>
</comment>
<evidence type="ECO:0000256" key="1">
    <source>
        <dbReference type="ARBA" id="ARBA00023157"/>
    </source>
</evidence>
<dbReference type="EMBL" id="OC861944">
    <property type="protein sequence ID" value="CAD7629838.1"/>
    <property type="molecule type" value="Genomic_DNA"/>
</dbReference>
<evidence type="ECO:0000313" key="4">
    <source>
        <dbReference type="EMBL" id="CAD7629838.1"/>
    </source>
</evidence>
<organism evidence="4">
    <name type="scientific">Medioppia subpectinata</name>
    <dbReference type="NCBI Taxonomy" id="1979941"/>
    <lineage>
        <taxon>Eukaryota</taxon>
        <taxon>Metazoa</taxon>
        <taxon>Ecdysozoa</taxon>
        <taxon>Arthropoda</taxon>
        <taxon>Chelicerata</taxon>
        <taxon>Arachnida</taxon>
        <taxon>Acari</taxon>
        <taxon>Acariformes</taxon>
        <taxon>Sarcoptiformes</taxon>
        <taxon>Oribatida</taxon>
        <taxon>Brachypylina</taxon>
        <taxon>Oppioidea</taxon>
        <taxon>Oppiidae</taxon>
        <taxon>Medioppia</taxon>
    </lineage>
</organism>
<dbReference type="SUPFAM" id="SSF49854">
    <property type="entry name" value="Spermadhesin, CUB domain"/>
    <property type="match status" value="2"/>
</dbReference>
<evidence type="ECO:0000259" key="3">
    <source>
        <dbReference type="PROSITE" id="PS01180"/>
    </source>
</evidence>
<dbReference type="Pfam" id="PF00431">
    <property type="entry name" value="CUB"/>
    <property type="match status" value="2"/>
</dbReference>
<dbReference type="AlphaFoldDB" id="A0A7R9KWW7"/>
<dbReference type="Gene3D" id="2.60.120.290">
    <property type="entry name" value="Spermadhesin, CUB domain"/>
    <property type="match status" value="2"/>
</dbReference>
<name>A0A7R9KWW7_9ACAR</name>
<evidence type="ECO:0000313" key="5">
    <source>
        <dbReference type="Proteomes" id="UP000759131"/>
    </source>
</evidence>
<dbReference type="InterPro" id="IPR000859">
    <property type="entry name" value="CUB_dom"/>
</dbReference>
<dbReference type="EMBL" id="CAJPIZ010007369">
    <property type="protein sequence ID" value="CAG2110268.1"/>
    <property type="molecule type" value="Genomic_DNA"/>
</dbReference>
<dbReference type="OrthoDB" id="6369184at2759"/>
<protein>
    <recommendedName>
        <fullName evidence="3">CUB domain-containing protein</fullName>
    </recommendedName>
</protein>
<feature type="domain" description="CUB" evidence="3">
    <location>
        <begin position="39"/>
        <end position="167"/>
    </location>
</feature>
<accession>A0A7R9KWW7</accession>
<reference evidence="4" key="1">
    <citation type="submission" date="2020-11" db="EMBL/GenBank/DDBJ databases">
        <authorList>
            <person name="Tran Van P."/>
        </authorList>
    </citation>
    <scope>NUCLEOTIDE SEQUENCE</scope>
</reference>
<keyword evidence="1" id="KW-1015">Disulfide bond</keyword>
<sequence length="351" mass="39610">MDVQLMALWEGYHIYWLLYCITISVVRQSSVVRAVNTKCDCVVFEETFGKEFGVFTSPNWPVPYVDNINCLLYSFLAERDQIVEITFDEFDVQKTSLDCEYGDFIKLFLHLDEPGVNEKTSWNSILCGKIADIEQTHYSSHSNLVFEFRSDWRNGNNTGFRGTYRFLNKQMFHTDGELIPKSKCDYKFESTATINGTARSRGRFYSPQYPSTYPKNIECSYIFVGQSNERVKLTLESIRLLKTDLSCINSPDLILIHDGNDTSAPVIGQLCNINSYVELVSTGPVLYVQFLSRSHTPGQGFKGKFTFDTIGNSANTVVVDIPSTGKSAAPVVQSITDPNVALCCIAIAFNY</sequence>
<dbReference type="InterPro" id="IPR053207">
    <property type="entry name" value="Non-NMDA_GluR_Accessory"/>
</dbReference>
<feature type="domain" description="CUB" evidence="3">
    <location>
        <begin position="184"/>
        <end position="308"/>
    </location>
</feature>
<dbReference type="SMART" id="SM00042">
    <property type="entry name" value="CUB"/>
    <property type="match status" value="2"/>
</dbReference>
<dbReference type="FunFam" id="2.60.120.290:FF:000083">
    <property type="entry name" value="Suppressor of lurcher protein 1"/>
    <property type="match status" value="1"/>
</dbReference>
<evidence type="ECO:0000256" key="2">
    <source>
        <dbReference type="PROSITE-ProRule" id="PRU00059"/>
    </source>
</evidence>
<proteinExistence type="predicted"/>
<dbReference type="PANTHER" id="PTHR47537">
    <property type="entry name" value="CUBILIN"/>
    <property type="match status" value="1"/>
</dbReference>
<dbReference type="PROSITE" id="PS01180">
    <property type="entry name" value="CUB"/>
    <property type="match status" value="2"/>
</dbReference>
<gene>
    <name evidence="4" type="ORF">OSB1V03_LOCUS10253</name>
</gene>
<dbReference type="PANTHER" id="PTHR47537:SF2">
    <property type="entry name" value="CUBILIN"/>
    <property type="match status" value="1"/>
</dbReference>
<keyword evidence="5" id="KW-1185">Reference proteome</keyword>
<dbReference type="CDD" id="cd00041">
    <property type="entry name" value="CUB"/>
    <property type="match status" value="2"/>
</dbReference>